<dbReference type="EMBL" id="JAUZVZ010000032">
    <property type="protein sequence ID" value="MDP4537770.1"/>
    <property type="molecule type" value="Genomic_DNA"/>
</dbReference>
<proteinExistence type="predicted"/>
<keyword evidence="1" id="KW-0175">Coiled coil</keyword>
<evidence type="ECO:0000256" key="1">
    <source>
        <dbReference type="SAM" id="Coils"/>
    </source>
</evidence>
<gene>
    <name evidence="3" type="ORF">Q3O60_16425</name>
</gene>
<evidence type="ECO:0000313" key="4">
    <source>
        <dbReference type="Proteomes" id="UP001231616"/>
    </source>
</evidence>
<reference evidence="3 4" key="1">
    <citation type="submission" date="2023-08" db="EMBL/GenBank/DDBJ databases">
        <authorList>
            <person name="Joshi A."/>
            <person name="Thite S."/>
        </authorList>
    </citation>
    <scope>NUCLEOTIDE SEQUENCE [LARGE SCALE GENOMIC DNA]</scope>
    <source>
        <strain evidence="3 4">AC40</strain>
    </source>
</reference>
<keyword evidence="4" id="KW-1185">Reference proteome</keyword>
<keyword evidence="2" id="KW-1133">Transmembrane helix</keyword>
<keyword evidence="2" id="KW-0812">Transmembrane</keyword>
<evidence type="ECO:0000313" key="3">
    <source>
        <dbReference type="EMBL" id="MDP4537770.1"/>
    </source>
</evidence>
<dbReference type="Proteomes" id="UP001231616">
    <property type="component" value="Unassembled WGS sequence"/>
</dbReference>
<feature type="transmembrane region" description="Helical" evidence="2">
    <location>
        <begin position="20"/>
        <end position="38"/>
    </location>
</feature>
<evidence type="ECO:0008006" key="5">
    <source>
        <dbReference type="Google" id="ProtNLM"/>
    </source>
</evidence>
<evidence type="ECO:0000256" key="2">
    <source>
        <dbReference type="SAM" id="Phobius"/>
    </source>
</evidence>
<name>A0ABT9H369_9GAMM</name>
<dbReference type="RefSeq" id="WP_305895019.1">
    <property type="nucleotide sequence ID" value="NZ_JAUZVZ010000032.1"/>
</dbReference>
<protein>
    <recommendedName>
        <fullName evidence="5">MSHA biogenesis protein MshJ</fullName>
    </recommendedName>
</protein>
<feature type="coiled-coil region" evidence="1">
    <location>
        <begin position="45"/>
        <end position="105"/>
    </location>
</feature>
<comment type="caution">
    <text evidence="3">The sequence shown here is derived from an EMBL/GenBank/DDBJ whole genome shotgun (WGS) entry which is preliminary data.</text>
</comment>
<keyword evidence="2" id="KW-0472">Membrane</keyword>
<sequence length="212" mass="24529">MTWQQLNTKFDALKLSERRLIYATAIGLVLWLGFIYLIEPAWQQLVQQRQQQQRVAQQIEQSRNQIGDLQQELGRDINQQHRELIVQLGAQLEQLEQELATQSAHFIGARQMLPLLRSVLMTQQQVRLVALNSLAPTIIAVDEQQQPLLYEHKIRVVLQGSYQSLSDVLARLEQIPWQLGWSSVHYQVQQFPQAEITIELITVGDDADFIQL</sequence>
<organism evidence="3 4">
    <name type="scientific">Alkalimonas collagenimarina</name>
    <dbReference type="NCBI Taxonomy" id="400390"/>
    <lineage>
        <taxon>Bacteria</taxon>
        <taxon>Pseudomonadati</taxon>
        <taxon>Pseudomonadota</taxon>
        <taxon>Gammaproteobacteria</taxon>
        <taxon>Alkalimonas</taxon>
    </lineage>
</organism>
<accession>A0ABT9H369</accession>